<protein>
    <recommendedName>
        <fullName evidence="3">Haloacid dehalogenase</fullName>
    </recommendedName>
</protein>
<reference evidence="1 2" key="1">
    <citation type="submission" date="2017-05" db="EMBL/GenBank/DDBJ databases">
        <title>Biotechnological potential of actinobacteria isolated from South African environments.</title>
        <authorList>
            <person name="Le Roes-Hill M."/>
            <person name="Prins A."/>
            <person name="Durrell K.A."/>
        </authorList>
    </citation>
    <scope>NUCLEOTIDE SEQUENCE [LARGE SCALE GENOMIC DNA]</scope>
    <source>
        <strain evidence="1">M26</strain>
    </source>
</reference>
<gene>
    <name evidence="1" type="ORF">CA984_09620</name>
</gene>
<dbReference type="GO" id="GO:0006281">
    <property type="term" value="P:DNA repair"/>
    <property type="evidence" value="ECO:0007669"/>
    <property type="project" value="TreeGrafter"/>
</dbReference>
<proteinExistence type="predicted"/>
<dbReference type="InterPro" id="IPR050155">
    <property type="entry name" value="HAD-like_hydrolase_sf"/>
</dbReference>
<accession>A0A243RRU6</accession>
<dbReference type="EMBL" id="NGFP01000031">
    <property type="protein sequence ID" value="OUC97774.1"/>
    <property type="molecule type" value="Genomic_DNA"/>
</dbReference>
<dbReference type="Gene3D" id="3.40.50.1000">
    <property type="entry name" value="HAD superfamily/HAD-like"/>
    <property type="match status" value="1"/>
</dbReference>
<dbReference type="GO" id="GO:0008967">
    <property type="term" value="F:phosphoglycolate phosphatase activity"/>
    <property type="evidence" value="ECO:0007669"/>
    <property type="project" value="TreeGrafter"/>
</dbReference>
<evidence type="ECO:0000313" key="1">
    <source>
        <dbReference type="EMBL" id="OUC97774.1"/>
    </source>
</evidence>
<dbReference type="PANTHER" id="PTHR43434">
    <property type="entry name" value="PHOSPHOGLYCOLATE PHOSPHATASE"/>
    <property type="match status" value="1"/>
</dbReference>
<evidence type="ECO:0008006" key="3">
    <source>
        <dbReference type="Google" id="ProtNLM"/>
    </source>
</evidence>
<comment type="caution">
    <text evidence="1">The sequence shown here is derived from an EMBL/GenBank/DDBJ whole genome shotgun (WGS) entry which is preliminary data.</text>
</comment>
<evidence type="ECO:0000313" key="2">
    <source>
        <dbReference type="Proteomes" id="UP000194761"/>
    </source>
</evidence>
<dbReference type="PANTHER" id="PTHR43434:SF1">
    <property type="entry name" value="PHOSPHOGLYCOLATE PHOSPHATASE"/>
    <property type="match status" value="1"/>
</dbReference>
<dbReference type="Proteomes" id="UP000194761">
    <property type="component" value="Unassembled WGS sequence"/>
</dbReference>
<dbReference type="InterPro" id="IPR036412">
    <property type="entry name" value="HAD-like_sf"/>
</dbReference>
<organism evidence="1 2">
    <name type="scientific">Streptosporangium minutum</name>
    <dbReference type="NCBI Taxonomy" id="569862"/>
    <lineage>
        <taxon>Bacteria</taxon>
        <taxon>Bacillati</taxon>
        <taxon>Actinomycetota</taxon>
        <taxon>Actinomycetes</taxon>
        <taxon>Streptosporangiales</taxon>
        <taxon>Streptosporangiaceae</taxon>
        <taxon>Streptosporangium</taxon>
    </lineage>
</organism>
<name>A0A243RRU6_9ACTN</name>
<dbReference type="AlphaFoldDB" id="A0A243RRU6"/>
<dbReference type="InterPro" id="IPR023214">
    <property type="entry name" value="HAD_sf"/>
</dbReference>
<dbReference type="SUPFAM" id="SSF56784">
    <property type="entry name" value="HAD-like"/>
    <property type="match status" value="1"/>
</dbReference>
<keyword evidence="2" id="KW-1185">Reference proteome</keyword>
<sequence length="228" mass="23823">MLFVFDGVICDLFAGVDTSAIADDIRARLPAPSPPLSLLTGVAFHVTTDPLWMVTYAHQVSASHGDEAEDILRAAETAAVMTAVPVPGVRQVLLACQASGRRVAVVGGRYSATIESYLDRHELRQLVGPVIGRRHHRPSSTSMGAALVRQARRALAMNPAECTVVGASVQAMMVAADIGTQAIGVAGLRESRKHMANVDGSVVVSSLPHLADALATVPIGGDISTSPM</sequence>